<evidence type="ECO:0000313" key="2">
    <source>
        <dbReference type="Proteomes" id="UP001143307"/>
    </source>
</evidence>
<reference evidence="1" key="1">
    <citation type="submission" date="2019-02" db="EMBL/GenBank/DDBJ databases">
        <authorList>
            <person name="Li S.-H."/>
        </authorList>
    </citation>
    <scope>NUCLEOTIDE SEQUENCE</scope>
    <source>
        <strain evidence="1">IMCC8485</strain>
    </source>
</reference>
<dbReference type="RefSeq" id="WP_279251107.1">
    <property type="nucleotide sequence ID" value="NZ_SHNP01000001.1"/>
</dbReference>
<gene>
    <name evidence="1" type="ORF">EYC87_00385</name>
</gene>
<dbReference type="Proteomes" id="UP001143307">
    <property type="component" value="Unassembled WGS sequence"/>
</dbReference>
<name>A0ABT3SPY1_9GAMM</name>
<evidence type="ECO:0000313" key="1">
    <source>
        <dbReference type="EMBL" id="MCX2972040.1"/>
    </source>
</evidence>
<dbReference type="Pfam" id="PF07394">
    <property type="entry name" value="DUF1501"/>
    <property type="match status" value="1"/>
</dbReference>
<keyword evidence="2" id="KW-1185">Reference proteome</keyword>
<proteinExistence type="predicted"/>
<sequence length="440" mass="48389">MYRDITRRGLLRNALIATSGFALGGVAGSHVYAAPTSYKGKLLVTLQLNGGADVTCFCDPKENTPGEPDINHWADTAGTMTKGKISYAPFAQNQKFFNKYYKQMMVVNGVDAQTNSHSTGILYNWSGRNAVGAPSITALHAAKRSPQHAMGYTTFGGYSQTGNLLRFTRVNDLNGIRSLLNPTVNPWDGGNARPTNETRLVESYVDDSLKQLKSSGLSPRQMATVEAYTQARNSRQGLANLFDIMPSADDMVPDDYVATPMGWSSDLKRRMQGALLIFKAGLGSAADLELGGFDSHDANDSWQDPLLSHTTEAIDFFWSYAQELGLANRITLLIGSDFGRTNFYNDADGKDHWPIGSYIVMEKNPVWGNRVVGHTDELHNALKVNPKTLRPDQFKGVNILPSHVHLALRQYLGLEGFANEAGFRLDVESLPLFDRSRSTI</sequence>
<dbReference type="PROSITE" id="PS51318">
    <property type="entry name" value="TAT"/>
    <property type="match status" value="1"/>
</dbReference>
<dbReference type="InterPro" id="IPR010869">
    <property type="entry name" value="DUF1501"/>
</dbReference>
<protein>
    <submittedName>
        <fullName evidence="1">DUF1501 domain-containing protein</fullName>
    </submittedName>
</protein>
<comment type="caution">
    <text evidence="1">The sequence shown here is derived from an EMBL/GenBank/DDBJ whole genome shotgun (WGS) entry which is preliminary data.</text>
</comment>
<organism evidence="1 2">
    <name type="scientific">Candidatus Seongchinamella marina</name>
    <dbReference type="NCBI Taxonomy" id="2518990"/>
    <lineage>
        <taxon>Bacteria</taxon>
        <taxon>Pseudomonadati</taxon>
        <taxon>Pseudomonadota</taxon>
        <taxon>Gammaproteobacteria</taxon>
        <taxon>Cellvibrionales</taxon>
        <taxon>Halieaceae</taxon>
        <taxon>Seongchinamella</taxon>
    </lineage>
</organism>
<dbReference type="InterPro" id="IPR006311">
    <property type="entry name" value="TAT_signal"/>
</dbReference>
<accession>A0ABT3SPY1</accession>
<dbReference type="EMBL" id="SHNP01000001">
    <property type="protein sequence ID" value="MCX2972040.1"/>
    <property type="molecule type" value="Genomic_DNA"/>
</dbReference>